<feature type="transmembrane region" description="Helical" evidence="1">
    <location>
        <begin position="73"/>
        <end position="103"/>
    </location>
</feature>
<name>A0A2N0UJZ6_9FIRM</name>
<dbReference type="RefSeq" id="WP_169923305.1">
    <property type="nucleotide sequence ID" value="NZ_CABMMZ010000072.1"/>
</dbReference>
<dbReference type="EMBL" id="NNSR01000072">
    <property type="protein sequence ID" value="PKD27248.1"/>
    <property type="molecule type" value="Genomic_DNA"/>
</dbReference>
<proteinExistence type="predicted"/>
<dbReference type="Pfam" id="PF09578">
    <property type="entry name" value="Spore_YabQ"/>
    <property type="match status" value="1"/>
</dbReference>
<organism evidence="2 3">
    <name type="scientific">Ruminococcus bromii</name>
    <dbReference type="NCBI Taxonomy" id="40518"/>
    <lineage>
        <taxon>Bacteria</taxon>
        <taxon>Bacillati</taxon>
        <taxon>Bacillota</taxon>
        <taxon>Clostridia</taxon>
        <taxon>Eubacteriales</taxon>
        <taxon>Oscillospiraceae</taxon>
        <taxon>Ruminococcus</taxon>
    </lineage>
</organism>
<feature type="transmembrane region" description="Helical" evidence="1">
    <location>
        <begin position="41"/>
        <end position="67"/>
    </location>
</feature>
<feature type="transmembrane region" description="Helical" evidence="1">
    <location>
        <begin position="12"/>
        <end position="29"/>
    </location>
</feature>
<protein>
    <submittedName>
        <fullName evidence="2">Spore cortex biosynthesis protein YabQ</fullName>
    </submittedName>
</protein>
<keyword evidence="1" id="KW-0472">Membrane</keyword>
<dbReference type="InterPro" id="IPR019074">
    <property type="entry name" value="YabQ"/>
</dbReference>
<keyword evidence="1" id="KW-0812">Transmembrane</keyword>
<keyword evidence="1" id="KW-1133">Transmembrane helix</keyword>
<gene>
    <name evidence="2" type="ORF">RBATCC27255_01637</name>
</gene>
<accession>A0A2N0UJZ6</accession>
<sequence>MELTFSQQTTAFLYSLIFGTAAGLFYDIFKIIRMTFCKSKISVFVLDLIYVLIVSLNLFIFSAAYMFGFVRVFVMFGSIIGFLVCRLTVGRLLSLVYCPLIYFGERICVKISRKIKKILKKLLKNSNKILYNVNKNKGIFRNNDNNSVEKADSFKNEKKHKERK</sequence>
<comment type="caution">
    <text evidence="2">The sequence shown here is derived from an EMBL/GenBank/DDBJ whole genome shotgun (WGS) entry which is preliminary data.</text>
</comment>
<keyword evidence="3" id="KW-1185">Reference proteome</keyword>
<dbReference type="NCBIfam" id="TIGR02893">
    <property type="entry name" value="spore_yabQ"/>
    <property type="match status" value="1"/>
</dbReference>
<dbReference type="AlphaFoldDB" id="A0A2N0UJZ6"/>
<evidence type="ECO:0000256" key="1">
    <source>
        <dbReference type="SAM" id="Phobius"/>
    </source>
</evidence>
<evidence type="ECO:0000313" key="3">
    <source>
        <dbReference type="Proteomes" id="UP000233425"/>
    </source>
</evidence>
<reference evidence="2" key="1">
    <citation type="journal article" date="2018" name="Environ. Microbiol.">
        <title>Sporulation capability and amylosome conservation among diverse human colonic and rumen isolates of the keystone starch-degrader Ruminococcus bromii.</title>
        <authorList>
            <person name="Mukhopadhya I."/>
            <person name="Morais S."/>
            <person name="Laverde-Gomez J."/>
            <person name="Sheridan P.O."/>
            <person name="Walker A.W."/>
            <person name="Kelly W."/>
            <person name="Klieve A.V."/>
            <person name="Ouwerkerk D."/>
            <person name="Duncan S.H."/>
            <person name="Louis P."/>
            <person name="Koropatkin N."/>
            <person name="Cockburn D."/>
            <person name="Kibler R."/>
            <person name="Cooper P.J."/>
            <person name="Sandoval C."/>
            <person name="Crost E."/>
            <person name="Juge N."/>
            <person name="Bayer E.A."/>
            <person name="Flint H.J."/>
        </authorList>
    </citation>
    <scope>NUCLEOTIDE SEQUENCE [LARGE SCALE GENOMIC DNA]</scope>
    <source>
        <strain evidence="2">ATCC 27255</strain>
    </source>
</reference>
<evidence type="ECO:0000313" key="2">
    <source>
        <dbReference type="EMBL" id="PKD27248.1"/>
    </source>
</evidence>
<dbReference type="Proteomes" id="UP000233425">
    <property type="component" value="Unassembled WGS sequence"/>
</dbReference>